<dbReference type="Proteomes" id="UP000011082">
    <property type="component" value="Unassembled WGS sequence"/>
</dbReference>
<dbReference type="OMA" id="EGINASW"/>
<evidence type="ECO:0000256" key="4">
    <source>
        <dbReference type="ARBA" id="ARBA00022917"/>
    </source>
</evidence>
<dbReference type="Pfam" id="PF01652">
    <property type="entry name" value="IF4E"/>
    <property type="match status" value="1"/>
</dbReference>
<dbReference type="GO" id="GO:0016281">
    <property type="term" value="C:eukaryotic translation initiation factor 4F complex"/>
    <property type="evidence" value="ECO:0007669"/>
    <property type="project" value="TreeGrafter"/>
</dbReference>
<dbReference type="SUPFAM" id="SSF55418">
    <property type="entry name" value="eIF4e-like"/>
    <property type="match status" value="1"/>
</dbReference>
<keyword evidence="3 5" id="KW-0694">RNA-binding</keyword>
<comment type="similarity">
    <text evidence="5">Belongs to the eukaryotic initiation factor 4E family.</text>
</comment>
<keyword evidence="1 5" id="KW-0396">Initiation factor</keyword>
<keyword evidence="4 5" id="KW-0648">Protein biosynthesis</keyword>
<dbReference type="Gene3D" id="3.30.760.10">
    <property type="entry name" value="RNA Cap, Translation Initiation Factor Eif4e"/>
    <property type="match status" value="1"/>
</dbReference>
<dbReference type="GO" id="GO:0006417">
    <property type="term" value="P:regulation of translation"/>
    <property type="evidence" value="ECO:0007669"/>
    <property type="project" value="UniProtKB-KW"/>
</dbReference>
<dbReference type="AlphaFoldDB" id="L2GK52"/>
<dbReference type="GeneID" id="19882678"/>
<dbReference type="FunCoup" id="L2GK52">
    <property type="interactions" value="142"/>
</dbReference>
<dbReference type="EMBL" id="JH370152">
    <property type="protein sequence ID" value="ELA41009.1"/>
    <property type="molecule type" value="Genomic_DNA"/>
</dbReference>
<accession>L2GK52</accession>
<dbReference type="STRING" id="993615.L2GK52"/>
<dbReference type="PANTHER" id="PTHR11960">
    <property type="entry name" value="EUKARYOTIC TRANSLATION INITIATION FACTOR 4E RELATED"/>
    <property type="match status" value="1"/>
</dbReference>
<evidence type="ECO:0000256" key="5">
    <source>
        <dbReference type="RuleBase" id="RU004374"/>
    </source>
</evidence>
<dbReference type="VEuPathDB" id="MicrosporidiaDB:VICG_01968"/>
<evidence type="ECO:0000313" key="7">
    <source>
        <dbReference type="Proteomes" id="UP000011082"/>
    </source>
</evidence>
<proteinExistence type="inferred from homology"/>
<gene>
    <name evidence="6" type="ORF">VICG_01968</name>
</gene>
<keyword evidence="7" id="KW-1185">Reference proteome</keyword>
<organism evidence="6 7">
    <name type="scientific">Vittaforma corneae (strain ATCC 50505)</name>
    <name type="common">Microsporidian parasite</name>
    <name type="synonym">Nosema corneum</name>
    <dbReference type="NCBI Taxonomy" id="993615"/>
    <lineage>
        <taxon>Eukaryota</taxon>
        <taxon>Fungi</taxon>
        <taxon>Fungi incertae sedis</taxon>
        <taxon>Microsporidia</taxon>
        <taxon>Nosematidae</taxon>
        <taxon>Vittaforma</taxon>
    </lineage>
</organism>
<dbReference type="InParanoid" id="L2GK52"/>
<protein>
    <submittedName>
        <fullName evidence="6">Uncharacterized protein</fullName>
    </submittedName>
</protein>
<evidence type="ECO:0000256" key="1">
    <source>
        <dbReference type="ARBA" id="ARBA00022540"/>
    </source>
</evidence>
<evidence type="ECO:0000256" key="3">
    <source>
        <dbReference type="ARBA" id="ARBA00022884"/>
    </source>
</evidence>
<dbReference type="RefSeq" id="XP_007605413.1">
    <property type="nucleotide sequence ID" value="XM_007605351.1"/>
</dbReference>
<dbReference type="OrthoDB" id="590761at2759"/>
<keyword evidence="2" id="KW-0810">Translation regulation</keyword>
<dbReference type="InterPro" id="IPR023398">
    <property type="entry name" value="TIF_eIF4e-like"/>
</dbReference>
<dbReference type="InterPro" id="IPR001040">
    <property type="entry name" value="TIF_eIF_4E"/>
</dbReference>
<dbReference type="GO" id="GO:0000340">
    <property type="term" value="F:RNA 7-methylguanosine cap binding"/>
    <property type="evidence" value="ECO:0007669"/>
    <property type="project" value="TreeGrafter"/>
</dbReference>
<dbReference type="HOGENOM" id="CLU_043552_7_0_1"/>
<sequence length="184" mass="20935">MPEPMDKSLKEKFGVTVMELTEKLNDPTKYNDTLKKICTLQSIENLCYLLHHLRSFVGAHPFNINIFKEGINASWEDQNNVSGCSWSVQCKPEYSNALFERLTVYFTMRGFRNFKCNGISANIRKNFVKFTVWSGNVPSVADGSDVLDEIGEAFGFGTPVEFIYKNHRDLVEKVVGSSSTNERE</sequence>
<dbReference type="PANTHER" id="PTHR11960:SF66">
    <property type="entry name" value="EUKARYOTIC TRANSLATION INITIATION FACTOR 4E TYPE 3"/>
    <property type="match status" value="1"/>
</dbReference>
<dbReference type="GO" id="GO:0003743">
    <property type="term" value="F:translation initiation factor activity"/>
    <property type="evidence" value="ECO:0007669"/>
    <property type="project" value="UniProtKB-KW"/>
</dbReference>
<name>L2GK52_VITCO</name>
<reference evidence="7" key="1">
    <citation type="submission" date="2011-05" db="EMBL/GenBank/DDBJ databases">
        <title>The genome sequence of Vittaforma corneae strain ATCC 50505.</title>
        <authorList>
            <consortium name="The Broad Institute Genome Sequencing Platform"/>
            <person name="Cuomo C."/>
            <person name="Didier E."/>
            <person name="Bowers L."/>
            <person name="Young S.K."/>
            <person name="Zeng Q."/>
            <person name="Gargeya S."/>
            <person name="Fitzgerald M."/>
            <person name="Haas B."/>
            <person name="Abouelleil A."/>
            <person name="Alvarado L."/>
            <person name="Arachchi H.M."/>
            <person name="Berlin A."/>
            <person name="Chapman S.B."/>
            <person name="Gearin G."/>
            <person name="Goldberg J."/>
            <person name="Griggs A."/>
            <person name="Gujja S."/>
            <person name="Hansen M."/>
            <person name="Heiman D."/>
            <person name="Howarth C."/>
            <person name="Larimer J."/>
            <person name="Lui A."/>
            <person name="MacDonald P.J.P."/>
            <person name="McCowen C."/>
            <person name="Montmayeur A."/>
            <person name="Murphy C."/>
            <person name="Neiman D."/>
            <person name="Pearson M."/>
            <person name="Priest M."/>
            <person name="Roberts A."/>
            <person name="Saif S."/>
            <person name="Shea T."/>
            <person name="Sisk P."/>
            <person name="Stolte C."/>
            <person name="Sykes S."/>
            <person name="Wortman J."/>
            <person name="Nusbaum C."/>
            <person name="Birren B."/>
        </authorList>
    </citation>
    <scope>NUCLEOTIDE SEQUENCE [LARGE SCALE GENOMIC DNA]</scope>
    <source>
        <strain evidence="7">ATCC 50505</strain>
    </source>
</reference>
<evidence type="ECO:0000256" key="2">
    <source>
        <dbReference type="ARBA" id="ARBA00022845"/>
    </source>
</evidence>
<evidence type="ECO:0000313" key="6">
    <source>
        <dbReference type="EMBL" id="ELA41009.1"/>
    </source>
</evidence>